<dbReference type="EMBL" id="LT841358">
    <property type="protein sequence ID" value="SMH71681.1"/>
    <property type="molecule type" value="Genomic_DNA"/>
</dbReference>
<proteinExistence type="predicted"/>
<name>A0A2H1FFY0_9ARCH</name>
<accession>A0A2H1FFY0</accession>
<keyword evidence="2" id="KW-1185">Reference proteome</keyword>
<sequence>MSKNRQIYKGVVWFIKRGVIVGETLVWWKGLAKELELDIESLDERKDESRL</sequence>
<protein>
    <submittedName>
        <fullName evidence="1">Uncharacterized protein</fullName>
    </submittedName>
</protein>
<organism evidence="1 2">
    <name type="scientific">Candidatus Nitrosotalea okcheonensis</name>
    <dbReference type="NCBI Taxonomy" id="1903276"/>
    <lineage>
        <taxon>Archaea</taxon>
        <taxon>Nitrososphaerota</taxon>
        <taxon>Nitrososphaeria</taxon>
        <taxon>Nitrosotaleales</taxon>
        <taxon>Nitrosotaleaceae</taxon>
        <taxon>Nitrosotalea</taxon>
    </lineage>
</organism>
<dbReference type="OrthoDB" id="374110at2157"/>
<gene>
    <name evidence="1" type="ORF">NCS_11493</name>
</gene>
<reference evidence="2" key="1">
    <citation type="submission" date="2017-03" db="EMBL/GenBank/DDBJ databases">
        <authorList>
            <person name="Herbold C."/>
        </authorList>
    </citation>
    <scope>NUCLEOTIDE SEQUENCE [LARGE SCALE GENOMIC DNA]</scope>
</reference>
<dbReference type="Proteomes" id="UP000230607">
    <property type="component" value="Chromosome 1"/>
</dbReference>
<evidence type="ECO:0000313" key="2">
    <source>
        <dbReference type="Proteomes" id="UP000230607"/>
    </source>
</evidence>
<evidence type="ECO:0000313" key="1">
    <source>
        <dbReference type="EMBL" id="SMH71681.1"/>
    </source>
</evidence>
<dbReference type="AlphaFoldDB" id="A0A2H1FFY0"/>
<dbReference type="RefSeq" id="WP_157927606.1">
    <property type="nucleotide sequence ID" value="NZ_LT841358.1"/>
</dbReference>